<dbReference type="AlphaFoldDB" id="V6Z344"/>
<dbReference type="Pfam" id="PF07852">
    <property type="entry name" value="DUF1642"/>
    <property type="match status" value="1"/>
</dbReference>
<dbReference type="Proteomes" id="UP000018482">
    <property type="component" value="Unassembled WGS sequence"/>
</dbReference>
<evidence type="ECO:0000313" key="1">
    <source>
        <dbReference type="EMBL" id="ESV55148.1"/>
    </source>
</evidence>
<protein>
    <recommendedName>
        <fullName evidence="3">DUF1642 domain-containing protein</fullName>
    </recommendedName>
</protein>
<gene>
    <name evidence="1" type="ORF">SAG0136_08000</name>
</gene>
<comment type="caution">
    <text evidence="1">The sequence shown here is derived from an EMBL/GenBank/DDBJ whole genome shotgun (WGS) entry which is preliminary data.</text>
</comment>
<dbReference type="eggNOG" id="ENOG5033F4A">
    <property type="taxonomic scope" value="Bacteria"/>
</dbReference>
<proteinExistence type="predicted"/>
<accession>V6Z344</accession>
<evidence type="ECO:0008006" key="3">
    <source>
        <dbReference type="Google" id="ProtNLM"/>
    </source>
</evidence>
<name>V6Z344_STRAG</name>
<evidence type="ECO:0000313" key="2">
    <source>
        <dbReference type="Proteomes" id="UP000018482"/>
    </source>
</evidence>
<reference evidence="1 2" key="1">
    <citation type="submission" date="2013-05" db="EMBL/GenBank/DDBJ databases">
        <authorList>
            <person name="Richards V.P."/>
            <person name="Durkin S.A.S."/>
            <person name="Kim M."/>
            <person name="Pavinski Bitar P.D."/>
            <person name="Stanhope M.J."/>
            <person name="Town C.D."/>
            <person name="Venter J.C."/>
        </authorList>
    </citation>
    <scope>NUCLEOTIDE SEQUENCE [LARGE SCALE GENOMIC DNA]</scope>
    <source>
        <strain evidence="1 2">LMG 14747</strain>
    </source>
</reference>
<dbReference type="EMBL" id="ANQC01000116">
    <property type="protein sequence ID" value="ESV55148.1"/>
    <property type="molecule type" value="Genomic_DNA"/>
</dbReference>
<organism evidence="1 2">
    <name type="scientific">Streptococcus agalactiae LMG 14747</name>
    <dbReference type="NCBI Taxonomy" id="1154860"/>
    <lineage>
        <taxon>Bacteria</taxon>
        <taxon>Bacillati</taxon>
        <taxon>Bacillota</taxon>
        <taxon>Bacilli</taxon>
        <taxon>Lactobacillales</taxon>
        <taxon>Streptococcaceae</taxon>
        <taxon>Streptococcus</taxon>
    </lineage>
</organism>
<dbReference type="InterPro" id="IPR012865">
    <property type="entry name" value="DUF1642"/>
</dbReference>
<sequence>MNKAEFKEGQEVWAKVVVVAPSVDVNGEIQLSDGEYGLVWVKPEEIMTAMPEKPVIPQAAADWLEEAKNKNMLLSEALDLSGTPVSFDDWLSKDERKNQETFARAWLDGYEVEKEQMYTVVIPNPNIDKNHITLLQRSEDDKLELWTFAQPDLSRSIFHFTEDEIKEDFEWAWQWAKPVEE</sequence>